<accession>A0A5B1L5H1</accession>
<proteinExistence type="predicted"/>
<comment type="caution">
    <text evidence="5">The sequence shown here is derived from an EMBL/GenBank/DDBJ whole genome shotgun (WGS) entry which is preliminary data.</text>
</comment>
<protein>
    <submittedName>
        <fullName evidence="5">Prolyl oligopeptidase family serine peptidase</fullName>
    </submittedName>
</protein>
<feature type="signal peptide" evidence="3">
    <location>
        <begin position="1"/>
        <end position="23"/>
    </location>
</feature>
<dbReference type="PANTHER" id="PTHR43037:SF5">
    <property type="entry name" value="FERULOYL ESTERASE"/>
    <property type="match status" value="1"/>
</dbReference>
<dbReference type="AlphaFoldDB" id="A0A5B1L5H1"/>
<dbReference type="InterPro" id="IPR050955">
    <property type="entry name" value="Plant_Biomass_Hydrol_Est"/>
</dbReference>
<dbReference type="Proteomes" id="UP000325003">
    <property type="component" value="Unassembled WGS sequence"/>
</dbReference>
<dbReference type="Gene3D" id="3.40.50.1820">
    <property type="entry name" value="alpha/beta hydrolase"/>
    <property type="match status" value="1"/>
</dbReference>
<feature type="chain" id="PRO_5039005726" evidence="3">
    <location>
        <begin position="24"/>
        <end position="282"/>
    </location>
</feature>
<reference evidence="5 6" key="1">
    <citation type="submission" date="2019-09" db="EMBL/GenBank/DDBJ databases">
        <title>Nocardioides panacisoli sp. nov., isolated from the soil of a ginseng field.</title>
        <authorList>
            <person name="Cho C."/>
        </authorList>
    </citation>
    <scope>NUCLEOTIDE SEQUENCE [LARGE SCALE GENOMIC DNA]</scope>
    <source>
        <strain evidence="5 6">BN130099</strain>
    </source>
</reference>
<dbReference type="EMBL" id="VUJV01000014">
    <property type="protein sequence ID" value="KAA1415010.1"/>
    <property type="molecule type" value="Genomic_DNA"/>
</dbReference>
<keyword evidence="2" id="KW-0378">Hydrolase</keyword>
<dbReference type="GO" id="GO:0008236">
    <property type="term" value="F:serine-type peptidase activity"/>
    <property type="evidence" value="ECO:0007669"/>
    <property type="project" value="InterPro"/>
</dbReference>
<evidence type="ECO:0000256" key="1">
    <source>
        <dbReference type="ARBA" id="ARBA00022729"/>
    </source>
</evidence>
<dbReference type="RefSeq" id="WP_149730559.1">
    <property type="nucleotide sequence ID" value="NZ_VUJV01000014.1"/>
</dbReference>
<gene>
    <name evidence="5" type="ORF">F0U44_22065</name>
</gene>
<evidence type="ECO:0000256" key="3">
    <source>
        <dbReference type="SAM" id="SignalP"/>
    </source>
</evidence>
<keyword evidence="6" id="KW-1185">Reference proteome</keyword>
<keyword evidence="1 3" id="KW-0732">Signal</keyword>
<dbReference type="InterPro" id="IPR001375">
    <property type="entry name" value="Peptidase_S9_cat"/>
</dbReference>
<sequence length="282" mass="30076">MKSSRIGRLLFVGLLVMVGLVPAPPAGSTGSTLASSSAPSSTAAALTWKTYRRVLDDGRAYFVRGPSCSTRAAAGCSDQLAKDRGLVFFLHGAGGAEDGDTARSWLQGLNGFGPDTIFVYALSKDGTLRWDAGFCCTEEPVDDVGYVLDVLDDIGKTWAINPDRIGATGLSNGGMLSLRLACERPDVFPVVAALAATYVGPCDTAKVKIGQWHGAADPRVPLDGGTVTLLGQEREIPSVASLAARMKGGSTFMLRVIPRREHSMTWKDFRHSTTWLLDTMRH</sequence>
<dbReference type="GO" id="GO:0006508">
    <property type="term" value="P:proteolysis"/>
    <property type="evidence" value="ECO:0007669"/>
    <property type="project" value="InterPro"/>
</dbReference>
<dbReference type="SUPFAM" id="SSF53474">
    <property type="entry name" value="alpha/beta-Hydrolases"/>
    <property type="match status" value="1"/>
</dbReference>
<evidence type="ECO:0000313" key="6">
    <source>
        <dbReference type="Proteomes" id="UP000325003"/>
    </source>
</evidence>
<reference evidence="5 6" key="2">
    <citation type="submission" date="2019-09" db="EMBL/GenBank/DDBJ databases">
        <authorList>
            <person name="Jin C."/>
        </authorList>
    </citation>
    <scope>NUCLEOTIDE SEQUENCE [LARGE SCALE GENOMIC DNA]</scope>
    <source>
        <strain evidence="5 6">BN130099</strain>
    </source>
</reference>
<name>A0A5B1L5H1_9ACTN</name>
<organism evidence="5 6">
    <name type="scientific">Nocardioides humilatus</name>
    <dbReference type="NCBI Taxonomy" id="2607660"/>
    <lineage>
        <taxon>Bacteria</taxon>
        <taxon>Bacillati</taxon>
        <taxon>Actinomycetota</taxon>
        <taxon>Actinomycetes</taxon>
        <taxon>Propionibacteriales</taxon>
        <taxon>Nocardioidaceae</taxon>
        <taxon>Nocardioides</taxon>
    </lineage>
</organism>
<dbReference type="InterPro" id="IPR029058">
    <property type="entry name" value="AB_hydrolase_fold"/>
</dbReference>
<feature type="domain" description="Peptidase S9 prolyl oligopeptidase catalytic" evidence="4">
    <location>
        <begin position="149"/>
        <end position="196"/>
    </location>
</feature>
<dbReference type="PANTHER" id="PTHR43037">
    <property type="entry name" value="UNNAMED PRODUCT-RELATED"/>
    <property type="match status" value="1"/>
</dbReference>
<evidence type="ECO:0000313" key="5">
    <source>
        <dbReference type="EMBL" id="KAA1415010.1"/>
    </source>
</evidence>
<evidence type="ECO:0000259" key="4">
    <source>
        <dbReference type="Pfam" id="PF00326"/>
    </source>
</evidence>
<dbReference type="Pfam" id="PF00326">
    <property type="entry name" value="Peptidase_S9"/>
    <property type="match status" value="1"/>
</dbReference>
<evidence type="ECO:0000256" key="2">
    <source>
        <dbReference type="ARBA" id="ARBA00022801"/>
    </source>
</evidence>